<name>A0A0F9I811_9ZZZZ</name>
<accession>A0A0F9I811</accession>
<dbReference type="AlphaFoldDB" id="A0A0F9I811"/>
<organism evidence="1">
    <name type="scientific">marine sediment metagenome</name>
    <dbReference type="NCBI Taxonomy" id="412755"/>
    <lineage>
        <taxon>unclassified sequences</taxon>
        <taxon>metagenomes</taxon>
        <taxon>ecological metagenomes</taxon>
    </lineage>
</organism>
<feature type="non-terminal residue" evidence="1">
    <location>
        <position position="22"/>
    </location>
</feature>
<comment type="caution">
    <text evidence="1">The sequence shown here is derived from an EMBL/GenBank/DDBJ whole genome shotgun (WGS) entry which is preliminary data.</text>
</comment>
<gene>
    <name evidence="1" type="ORF">LCGC14_1973900</name>
</gene>
<protein>
    <submittedName>
        <fullName evidence="1">Uncharacterized protein</fullName>
    </submittedName>
</protein>
<proteinExistence type="predicted"/>
<reference evidence="1" key="1">
    <citation type="journal article" date="2015" name="Nature">
        <title>Complex archaea that bridge the gap between prokaryotes and eukaryotes.</title>
        <authorList>
            <person name="Spang A."/>
            <person name="Saw J.H."/>
            <person name="Jorgensen S.L."/>
            <person name="Zaremba-Niedzwiedzka K."/>
            <person name="Martijn J."/>
            <person name="Lind A.E."/>
            <person name="van Eijk R."/>
            <person name="Schleper C."/>
            <person name="Guy L."/>
            <person name="Ettema T.J."/>
        </authorList>
    </citation>
    <scope>NUCLEOTIDE SEQUENCE</scope>
</reference>
<sequence length="22" mass="2598">MKIDKGLKEYLRGKDYVLLTIT</sequence>
<evidence type="ECO:0000313" key="1">
    <source>
        <dbReference type="EMBL" id="KKL83512.1"/>
    </source>
</evidence>
<dbReference type="EMBL" id="LAZR01021961">
    <property type="protein sequence ID" value="KKL83512.1"/>
    <property type="molecule type" value="Genomic_DNA"/>
</dbReference>